<sequence>MMKKILLIALAMGLSQAQAATYNYVCKDHGKTSTLKVDDAANTLTWKGTVYTIKETECGKAGWHAEKDGVGFDFCTATKGVADFDFKGSPVTCDMKR</sequence>
<dbReference type="EMBL" id="AP023094">
    <property type="protein sequence ID" value="BCE48507.1"/>
    <property type="molecule type" value="Genomic_DNA"/>
</dbReference>
<gene>
    <name evidence="2" type="ORF">XF4B_48560</name>
</gene>
<evidence type="ECO:0000313" key="2">
    <source>
        <dbReference type="EMBL" id="BCE48507.1"/>
    </source>
</evidence>
<dbReference type="AlphaFoldDB" id="A0A809ZA39"/>
<organism evidence="2">
    <name type="scientific">Bradyrhizobium diazoefficiens</name>
    <dbReference type="NCBI Taxonomy" id="1355477"/>
    <lineage>
        <taxon>Bacteria</taxon>
        <taxon>Pseudomonadati</taxon>
        <taxon>Pseudomonadota</taxon>
        <taxon>Alphaproteobacteria</taxon>
        <taxon>Hyphomicrobiales</taxon>
        <taxon>Nitrobacteraceae</taxon>
        <taxon>Bradyrhizobium</taxon>
    </lineage>
</organism>
<evidence type="ECO:0000256" key="1">
    <source>
        <dbReference type="SAM" id="SignalP"/>
    </source>
</evidence>
<reference evidence="2" key="1">
    <citation type="submission" date="2020-05" db="EMBL/GenBank/DDBJ databases">
        <title>Complete genome sequence of Bradyrhizobium diazoefficiens XF4 isolated from soybean nodule.</title>
        <authorList>
            <person name="Noda R."/>
            <person name="Kakizaki K."/>
            <person name="Minamisawa K."/>
        </authorList>
    </citation>
    <scope>NUCLEOTIDE SEQUENCE</scope>
    <source>
        <strain evidence="2">XF4</strain>
    </source>
</reference>
<protein>
    <submittedName>
        <fullName evidence="2">Uncharacterized protein</fullName>
    </submittedName>
</protein>
<accession>A0A809ZA39</accession>
<keyword evidence="1" id="KW-0732">Signal</keyword>
<proteinExistence type="predicted"/>
<name>A0A809ZA39_9BRAD</name>
<feature type="chain" id="PRO_5032965033" evidence="1">
    <location>
        <begin position="20"/>
        <end position="97"/>
    </location>
</feature>
<feature type="signal peptide" evidence="1">
    <location>
        <begin position="1"/>
        <end position="19"/>
    </location>
</feature>